<dbReference type="EMBL" id="JAWXYG010000006">
    <property type="protein sequence ID" value="KAK4268885.1"/>
    <property type="molecule type" value="Genomic_DNA"/>
</dbReference>
<evidence type="ECO:0000313" key="13">
    <source>
        <dbReference type="Proteomes" id="UP001293593"/>
    </source>
</evidence>
<dbReference type="GO" id="GO:0003999">
    <property type="term" value="F:adenine phosphoribosyltransferase activity"/>
    <property type="evidence" value="ECO:0007669"/>
    <property type="project" value="UniProtKB-EC"/>
</dbReference>
<organism evidence="12 13">
    <name type="scientific">Acacia crassicarpa</name>
    <name type="common">northern wattle</name>
    <dbReference type="NCBI Taxonomy" id="499986"/>
    <lineage>
        <taxon>Eukaryota</taxon>
        <taxon>Viridiplantae</taxon>
        <taxon>Streptophyta</taxon>
        <taxon>Embryophyta</taxon>
        <taxon>Tracheophyta</taxon>
        <taxon>Spermatophyta</taxon>
        <taxon>Magnoliopsida</taxon>
        <taxon>eudicotyledons</taxon>
        <taxon>Gunneridae</taxon>
        <taxon>Pentapetalae</taxon>
        <taxon>rosids</taxon>
        <taxon>fabids</taxon>
        <taxon>Fabales</taxon>
        <taxon>Fabaceae</taxon>
        <taxon>Caesalpinioideae</taxon>
        <taxon>mimosoid clade</taxon>
        <taxon>Acacieae</taxon>
        <taxon>Acacia</taxon>
    </lineage>
</organism>
<dbReference type="GO" id="GO:0006168">
    <property type="term" value="P:adenine salvage"/>
    <property type="evidence" value="ECO:0007669"/>
    <property type="project" value="InterPro"/>
</dbReference>
<evidence type="ECO:0000256" key="3">
    <source>
        <dbReference type="ARBA" id="ARBA00004659"/>
    </source>
</evidence>
<accession>A0AAE1MLG8</accession>
<evidence type="ECO:0000256" key="10">
    <source>
        <dbReference type="ARBA" id="ARBA00022726"/>
    </source>
</evidence>
<dbReference type="HAMAP" id="MF_00004">
    <property type="entry name" value="Aden_phosphoribosyltr"/>
    <property type="match status" value="1"/>
</dbReference>
<dbReference type="GO" id="GO:0006166">
    <property type="term" value="P:purine ribonucleoside salvage"/>
    <property type="evidence" value="ECO:0007669"/>
    <property type="project" value="UniProtKB-KW"/>
</dbReference>
<keyword evidence="10" id="KW-0660">Purine salvage</keyword>
<comment type="subunit">
    <text evidence="5">Homodimer.</text>
</comment>
<comment type="similarity">
    <text evidence="4">Belongs to the purine/pyrimidine phosphoribosyltransferase family.</text>
</comment>
<evidence type="ECO:0000256" key="2">
    <source>
        <dbReference type="ARBA" id="ARBA00004496"/>
    </source>
</evidence>
<evidence type="ECO:0000256" key="4">
    <source>
        <dbReference type="ARBA" id="ARBA00008391"/>
    </source>
</evidence>
<dbReference type="NCBIfam" id="NF002636">
    <property type="entry name" value="PRK02304.1-5"/>
    <property type="match status" value="1"/>
</dbReference>
<evidence type="ECO:0000256" key="6">
    <source>
        <dbReference type="ARBA" id="ARBA00011893"/>
    </source>
</evidence>
<feature type="domain" description="Phosphoribosyltransferase" evidence="11">
    <location>
        <begin position="41"/>
        <end position="169"/>
    </location>
</feature>
<dbReference type="AlphaFoldDB" id="A0AAE1MLG8"/>
<evidence type="ECO:0000256" key="5">
    <source>
        <dbReference type="ARBA" id="ARBA00011738"/>
    </source>
</evidence>
<dbReference type="CDD" id="cd06223">
    <property type="entry name" value="PRTases_typeI"/>
    <property type="match status" value="1"/>
</dbReference>
<protein>
    <recommendedName>
        <fullName evidence="6">adenine phosphoribosyltransferase</fullName>
        <ecNumber evidence="6">2.4.2.7</ecNumber>
    </recommendedName>
</protein>
<keyword evidence="13" id="KW-1185">Reference proteome</keyword>
<dbReference type="InterPro" id="IPR050120">
    <property type="entry name" value="Adenine_PRTase"/>
</dbReference>
<proteinExistence type="inferred from homology"/>
<dbReference type="GO" id="GO:0005829">
    <property type="term" value="C:cytosol"/>
    <property type="evidence" value="ECO:0007669"/>
    <property type="project" value="TreeGrafter"/>
</dbReference>
<sequence length="187" mass="20258">MCAHHHHDTEEDPRIEGIKSTIHIIRDFPKPGGDFLDVNTLLLNPKAFKDTIDLLVEQYKGKHISVVAGVEARGFIFGAPVALGIGAKFVALRKPNKLPGKVMRTEYSLEYGNDCLETQVGVIQAGELVVIVDDVLATGGTLCAAISLLERNGAQVVECACVFGVRQLKGRQRLNGLGKPSFVLVEI</sequence>
<dbReference type="FunFam" id="3.40.50.2020:FF:000022">
    <property type="entry name" value="Adenine phosphoribosyltransferase 1"/>
    <property type="match status" value="1"/>
</dbReference>
<dbReference type="SUPFAM" id="SSF53271">
    <property type="entry name" value="PRTase-like"/>
    <property type="match status" value="1"/>
</dbReference>
<comment type="catalytic activity">
    <reaction evidence="1">
        <text>AMP + diphosphate = 5-phospho-alpha-D-ribose 1-diphosphate + adenine</text>
        <dbReference type="Rhea" id="RHEA:16609"/>
        <dbReference type="ChEBI" id="CHEBI:16708"/>
        <dbReference type="ChEBI" id="CHEBI:33019"/>
        <dbReference type="ChEBI" id="CHEBI:58017"/>
        <dbReference type="ChEBI" id="CHEBI:456215"/>
        <dbReference type="EC" id="2.4.2.7"/>
    </reaction>
</comment>
<evidence type="ECO:0000256" key="7">
    <source>
        <dbReference type="ARBA" id="ARBA00022490"/>
    </source>
</evidence>
<evidence type="ECO:0000256" key="9">
    <source>
        <dbReference type="ARBA" id="ARBA00022679"/>
    </source>
</evidence>
<evidence type="ECO:0000313" key="12">
    <source>
        <dbReference type="EMBL" id="KAK4268885.1"/>
    </source>
</evidence>
<dbReference type="NCBIfam" id="NF002634">
    <property type="entry name" value="PRK02304.1-3"/>
    <property type="match status" value="1"/>
</dbReference>
<keyword evidence="7" id="KW-0963">Cytoplasm</keyword>
<evidence type="ECO:0000256" key="1">
    <source>
        <dbReference type="ARBA" id="ARBA00000868"/>
    </source>
</evidence>
<dbReference type="PANTHER" id="PTHR11776">
    <property type="entry name" value="ADENINE PHOSPHORIBOSYLTRANSFERASE"/>
    <property type="match status" value="1"/>
</dbReference>
<dbReference type="Gene3D" id="3.40.50.2020">
    <property type="match status" value="1"/>
</dbReference>
<comment type="subcellular location">
    <subcellularLocation>
        <location evidence="2">Cytoplasm</location>
    </subcellularLocation>
</comment>
<evidence type="ECO:0000256" key="8">
    <source>
        <dbReference type="ARBA" id="ARBA00022676"/>
    </source>
</evidence>
<gene>
    <name evidence="12" type="ORF">QN277_022113</name>
</gene>
<comment type="caution">
    <text evidence="12">The sequence shown here is derived from an EMBL/GenBank/DDBJ whole genome shotgun (WGS) entry which is preliminary data.</text>
</comment>
<name>A0AAE1MLG8_9FABA</name>
<keyword evidence="9" id="KW-0808">Transferase</keyword>
<dbReference type="Pfam" id="PF00156">
    <property type="entry name" value="Pribosyltran"/>
    <property type="match status" value="1"/>
</dbReference>
<evidence type="ECO:0000259" key="11">
    <source>
        <dbReference type="Pfam" id="PF00156"/>
    </source>
</evidence>
<dbReference type="PANTHER" id="PTHR11776:SF7">
    <property type="entry name" value="PHOSPHORIBOSYLTRANSFERASE DOMAIN-CONTAINING PROTEIN"/>
    <property type="match status" value="1"/>
</dbReference>
<dbReference type="InterPro" id="IPR005764">
    <property type="entry name" value="Ade_phspho_trans"/>
</dbReference>
<dbReference type="InterPro" id="IPR000836">
    <property type="entry name" value="PRTase_dom"/>
</dbReference>
<dbReference type="InterPro" id="IPR029057">
    <property type="entry name" value="PRTase-like"/>
</dbReference>
<reference evidence="12" key="1">
    <citation type="submission" date="2023-10" db="EMBL/GenBank/DDBJ databases">
        <title>Chromosome-level genome of the transformable northern wattle, Acacia crassicarpa.</title>
        <authorList>
            <person name="Massaro I."/>
            <person name="Sinha N.R."/>
            <person name="Poethig S."/>
            <person name="Leichty A.R."/>
        </authorList>
    </citation>
    <scope>NUCLEOTIDE SEQUENCE</scope>
    <source>
        <strain evidence="12">Acra3RX</strain>
        <tissue evidence="12">Leaf</tissue>
    </source>
</reference>
<keyword evidence="8" id="KW-0328">Glycosyltransferase</keyword>
<dbReference type="Proteomes" id="UP001293593">
    <property type="component" value="Unassembled WGS sequence"/>
</dbReference>
<dbReference type="EC" id="2.4.2.7" evidence="6"/>
<comment type="pathway">
    <text evidence="3">Purine metabolism; AMP biosynthesis via salvage pathway; AMP from adenine: step 1/1.</text>
</comment>